<dbReference type="EMBL" id="UXSR01005338">
    <property type="protein sequence ID" value="VDD81208.1"/>
    <property type="molecule type" value="Genomic_DNA"/>
</dbReference>
<feature type="region of interest" description="Disordered" evidence="8">
    <location>
        <begin position="774"/>
        <end position="828"/>
    </location>
</feature>
<dbReference type="CDD" id="cd21543">
    <property type="entry name" value="SPOC_SHARP"/>
    <property type="match status" value="1"/>
</dbReference>
<feature type="region of interest" description="Disordered" evidence="8">
    <location>
        <begin position="1689"/>
        <end position="1709"/>
    </location>
</feature>
<dbReference type="InterPro" id="IPR010912">
    <property type="entry name" value="SPOC_met"/>
</dbReference>
<keyword evidence="6" id="KW-0539">Nucleus</keyword>
<evidence type="ECO:0000256" key="5">
    <source>
        <dbReference type="ARBA" id="ARBA00023163"/>
    </source>
</evidence>
<feature type="region of interest" description="Disordered" evidence="8">
    <location>
        <begin position="543"/>
        <end position="651"/>
    </location>
</feature>
<dbReference type="Proteomes" id="UP000267029">
    <property type="component" value="Unassembled WGS sequence"/>
</dbReference>
<feature type="compositionally biased region" description="Low complexity" evidence="8">
    <location>
        <begin position="2125"/>
        <end position="2140"/>
    </location>
</feature>
<feature type="compositionally biased region" description="Low complexity" evidence="8">
    <location>
        <begin position="594"/>
        <end position="610"/>
    </location>
</feature>
<keyword evidence="4" id="KW-0175">Coiled coil</keyword>
<feature type="compositionally biased region" description="Polar residues" evidence="8">
    <location>
        <begin position="678"/>
        <end position="693"/>
    </location>
</feature>
<feature type="compositionally biased region" description="Pro residues" evidence="8">
    <location>
        <begin position="1953"/>
        <end position="1975"/>
    </location>
</feature>
<dbReference type="GO" id="GO:0003723">
    <property type="term" value="F:RNA binding"/>
    <property type="evidence" value="ECO:0007669"/>
    <property type="project" value="UniProtKB-UniRule"/>
</dbReference>
<dbReference type="InterPro" id="IPR035979">
    <property type="entry name" value="RBD_domain_sf"/>
</dbReference>
<feature type="region of interest" description="Disordered" evidence="8">
    <location>
        <begin position="1546"/>
        <end position="1633"/>
    </location>
</feature>
<evidence type="ECO:0000256" key="6">
    <source>
        <dbReference type="ARBA" id="ARBA00023242"/>
    </source>
</evidence>
<feature type="compositionally biased region" description="Polar residues" evidence="8">
    <location>
        <begin position="853"/>
        <end position="862"/>
    </location>
</feature>
<feature type="region of interest" description="Disordered" evidence="8">
    <location>
        <begin position="240"/>
        <end position="263"/>
    </location>
</feature>
<feature type="compositionally biased region" description="Low complexity" evidence="8">
    <location>
        <begin position="240"/>
        <end position="255"/>
    </location>
</feature>
<feature type="compositionally biased region" description="Polar residues" evidence="8">
    <location>
        <begin position="896"/>
        <end position="905"/>
    </location>
</feature>
<evidence type="ECO:0000259" key="10">
    <source>
        <dbReference type="PROSITE" id="PS50917"/>
    </source>
</evidence>
<keyword evidence="2 7" id="KW-0694">RNA-binding</keyword>
<sequence length="2634" mass="280965">MLVDRPGPSSTTSNHHHHHHNHHHQQQQQQHSPRAISSPTGQLRCNAPAASSPLTSPPSKPPSTTSSSVRRQTGVQGSALKLIFTPPAKYSEAQIKRTLCHELHKFGKTFCVNLLPSTAGANRQTRTALVVFRRPDDEEKAFLAYRNGPKSLFGASVDVELCSSAGECLSPCLRIAHWLRTLAFIPLFSSRGYKESALCFITPSLHLYSLTGEKICISDPDAIGLSLPNARIRSALPLSTSSPVSLHSSLPPSDSSVHRSQGLSPAACGGSVLPSRTLIVHGLTVGPSGPVSDYQLTTAFRRFGEILHAQMKPSSNSATIEFVEFRGASRAMTTHLRDPLRLGGRPLKLFYTPSRPSTCLWLADLPPALASLPEAELLATFSRIAPVEQVAFLVYSIACPASTTQSTFFYYQTLLLTSCLSAVTLKALIFGSMSLTCCSLSQMSLINRSTDASPLSTVHTSAFLRLQTPEAAAQLLAYLRSSESPLLSASNATNHNRLPESTAGSAPSKPPVSLCSADFASPKYVEKFANSTARCSEYLNSAQARSRPLVPASQPPPPTFEMVNGKPRVDSPRLGCVDHDRNHGRHNSSGEDNSCTGSSVSTSSSSFSPSKRLNLPAENSGSGFSRLHKNSLHATGGEGHTPATPAATFPSQRRIVEASLFLPQKRINDSQKRDPGLFSTSTVHRGNYSSHTQQKLRDDQELLSRLSPNDPVICESMYDKIKRRTEGEKERRKRPPIEDSLNGEISLKRKKKRKREYNEDGVLDEDETLVLDRHRKINSEKHRRKHSDPLADSRHHRRNRHGGSSSSSSKVTIENQRPKHQASLAPSKSISNTITRLSLGMSVPVAASYHTISKTSSHVQRPNSRLLSSSSNSVSAATSSEEDDTLKRSFERRSPTRLTAMSSPRQGVKKAFGNPAVNRSLSLNDVDSESSSSVYSSAASKRRKNSREGVKASTTTTRKTAWSGKQQCTSESPLGLGVPFRAGRAWSSSLSSDEENDRWNESRYSKWSSNGSGAKANPVVSSDKRRKQRVAKPKHTGRKIRSLSDSSSSSSSGGECDFDRASASSSVSGSVLGANAVGSGGSRPVKSVSPWRGSEAQAPFSDPDDGDSLDDFERFSANSPSTPSTEAMESCPEADDDEGDRLVSDWPSCMSSNNSPFLSEPESDPGHSSLHHGSDGRPERKSLDENFSRNFEDVTMLNCSKDESLNLSGGDAIGEIRMDDQPSPKLNESSDKSTSKSTVIEEEGVYTKSEPLKLETSPIISAKAASTTPLKIEPGSLPPPPVPLMSPSVHQVLSPYSSSSPTQSLCSACSRTSPSPVTTSALILTSSWACSNTSPETTACVKTTASLPQDTAPKIKPSPITDKPAALSENRDLERYVQSVIERVKAETVDDSQQQQPQQQHRPVQSAVGHVTATTPITSPSHPPNGSPPTPTSKKGASPATSIISSRRASGGTSPGTTTTPSPNTRSAMGRVPARPPFDLPTSFPSIPGVNACAPISETSLTQPNKVVVHKVEEPPTEAKVLRSSSRRRGKAVAVAPTAVEEVAVDKEVEKPLDSSEQPMDPYEPNFDDDSPPVSKPTANATSPLIINTNLPTSASEQIGPASSISSVTTEEVASTLPQQSAGERSKTSTRRTALDTVDEVISEVCSGHFDMQGYLDSWRRPLSAVASTTAPAPVTTVTGPAVSTPVAAVASTTTTPPSAKAPDASNSKSPAANNALFTAIINALQSIPGSQVVIGGNNNSGGTVLQPSVPVAASVAPNSSQQLTQKPSTVVVGSSPPTISATTITFPVNAVFLKVGSRVLFAVSLLAPQRRHFITFLVSLQNVFSASGNSAKNASATPSSIKTSMANSLPATMTTASPLTQQQLHQQHVSSVVMSRPQSSTSESAKDTPHPCRMRRGSDNGPGASTQPAYVDRGRSRSNSGLLDDVAVSTTSGTPIPQQRSIFNPRCFTSPPRFPPLSPPRHVPPPPPPPHPPTPWSLGPFHSYQRPTRQEAPMSPFTPILEKLSRLIEPELVLPLIQAVAMQLGQDGLSQLSEADLIASMMKLFHHITTSGAGGGGGGEAFTGVSLPPATTNSALSANSTPSPSHAAVSVAFGSNSDHPSPGMFTSPTVNRGDQPSGGQYLHSRAPSSSSPSTTRTGSFDQAYPLVWQGRLSLKNAEVSVALHFVRGNAELLRSCITLLAVGGGGTPQQALVTSGGPLRIVQRMRLEASQLDAVQRKMTQEGASCACVAFASGSNRADLAQQNVALSEGFIRYMLEKGAAGIINVGHPEVSQPVNNHPPLCVGSGSGHTFLSFDNWPILLPCRIIVPIQSILPTQSSLATTLGLEPTPQLGPFASWCVSHGGQLFACCVGDSVCPHDYTPLPPPPAAASTSNNPRPVNGPELCAVGHATASAVATLKLRVGELPVQTRALRWDLGRSNPNFVVECLSSIRAAARDRHASTGGVSSNPPFPPPTRASDALMAQRHESSNDASHLVPSSRFDCVRHHGDCGESRLISRWVHESAIAKVPEGCTGVPWSYFQPAYWTRLASCCVSDANSHLSLEAVFYSVFLRTYTLSTYFLAVYSFASVARTELRDTNKQSILVDLNKLKGLYVVHIFPPCEFSHAQLRLAAPDLHQGILQTQLPHLLIVITTV</sequence>
<feature type="compositionally biased region" description="Polar residues" evidence="8">
    <location>
        <begin position="1116"/>
        <end position="1127"/>
    </location>
</feature>
<dbReference type="InterPro" id="IPR012921">
    <property type="entry name" value="SPOC_C"/>
</dbReference>
<keyword evidence="12" id="KW-1185">Reference proteome</keyword>
<evidence type="ECO:0000256" key="8">
    <source>
        <dbReference type="SAM" id="MobiDB-lite"/>
    </source>
</evidence>
<feature type="compositionally biased region" description="Low complexity" evidence="8">
    <location>
        <begin position="1445"/>
        <end position="1467"/>
    </location>
</feature>
<feature type="region of interest" description="Disordered" evidence="8">
    <location>
        <begin position="1"/>
        <end position="73"/>
    </location>
</feature>
<dbReference type="OrthoDB" id="6407164at2759"/>
<dbReference type="Gene3D" id="3.30.70.330">
    <property type="match status" value="1"/>
</dbReference>
<feature type="compositionally biased region" description="Low complexity" evidence="8">
    <location>
        <begin position="1061"/>
        <end position="1077"/>
    </location>
</feature>
<accession>A0A0R3UIG0</accession>
<evidence type="ECO:0000256" key="3">
    <source>
        <dbReference type="ARBA" id="ARBA00023015"/>
    </source>
</evidence>
<evidence type="ECO:0000313" key="12">
    <source>
        <dbReference type="Proteomes" id="UP000267029"/>
    </source>
</evidence>
<feature type="region of interest" description="Disordered" evidence="8">
    <location>
        <begin position="1853"/>
        <end position="1975"/>
    </location>
</feature>
<feature type="region of interest" description="Disordered" evidence="8">
    <location>
        <begin position="724"/>
        <end position="745"/>
    </location>
</feature>
<dbReference type="SUPFAM" id="SSF54928">
    <property type="entry name" value="RNA-binding domain, RBD"/>
    <property type="match status" value="1"/>
</dbReference>
<feature type="compositionally biased region" description="Basic and acidic residues" evidence="8">
    <location>
        <begin position="666"/>
        <end position="675"/>
    </location>
</feature>
<dbReference type="GO" id="GO:0005634">
    <property type="term" value="C:nucleus"/>
    <property type="evidence" value="ECO:0007669"/>
    <property type="project" value="UniProtKB-SubCell"/>
</dbReference>
<dbReference type="PROSITE" id="PS50102">
    <property type="entry name" value="RRM"/>
    <property type="match status" value="1"/>
</dbReference>
<dbReference type="Pfam" id="PF07744">
    <property type="entry name" value="SPOC"/>
    <property type="match status" value="1"/>
</dbReference>
<reference evidence="11 12" key="1">
    <citation type="submission" date="2018-10" db="EMBL/GenBank/DDBJ databases">
        <authorList>
            <consortium name="Pathogen Informatics"/>
        </authorList>
    </citation>
    <scope>NUCLEOTIDE SEQUENCE [LARGE SCALE GENOMIC DNA]</scope>
</reference>
<feature type="compositionally biased region" description="Basic and acidic residues" evidence="8">
    <location>
        <begin position="567"/>
        <end position="581"/>
    </location>
</feature>
<feature type="region of interest" description="Disordered" evidence="8">
    <location>
        <begin position="853"/>
        <end position="1297"/>
    </location>
</feature>
<name>A0A0R3UIG0_MESCO</name>
<feature type="compositionally biased region" description="Low complexity" evidence="8">
    <location>
        <begin position="1043"/>
        <end position="1052"/>
    </location>
</feature>
<feature type="compositionally biased region" description="Polar residues" evidence="8">
    <location>
        <begin position="2094"/>
        <end position="2119"/>
    </location>
</feature>
<feature type="region of interest" description="Disordered" evidence="8">
    <location>
        <begin position="490"/>
        <end position="511"/>
    </location>
</feature>
<feature type="compositionally biased region" description="Polar residues" evidence="8">
    <location>
        <begin position="2074"/>
        <end position="2085"/>
    </location>
</feature>
<feature type="compositionally biased region" description="Pro residues" evidence="8">
    <location>
        <begin position="1421"/>
        <end position="1431"/>
    </location>
</feature>
<feature type="compositionally biased region" description="Low complexity" evidence="8">
    <location>
        <begin position="1862"/>
        <end position="1874"/>
    </location>
</feature>
<dbReference type="FunFam" id="2.40.290.10:FF:000002">
    <property type="entry name" value="Spen family transcriptional repressor"/>
    <property type="match status" value="1"/>
</dbReference>
<dbReference type="Gene3D" id="2.40.290.10">
    <property type="match status" value="2"/>
</dbReference>
<feature type="compositionally biased region" description="Basic residues" evidence="8">
    <location>
        <begin position="1024"/>
        <end position="1041"/>
    </location>
</feature>
<evidence type="ECO:0000256" key="4">
    <source>
        <dbReference type="ARBA" id="ARBA00023054"/>
    </source>
</evidence>
<dbReference type="PROSITE" id="PS50917">
    <property type="entry name" value="SPOC"/>
    <property type="match status" value="1"/>
</dbReference>
<dbReference type="SMART" id="SM00360">
    <property type="entry name" value="RRM"/>
    <property type="match status" value="1"/>
</dbReference>
<feature type="compositionally biased region" description="Low complexity" evidence="8">
    <location>
        <begin position="863"/>
        <end position="879"/>
    </location>
</feature>
<feature type="compositionally biased region" description="Basic and acidic residues" evidence="8">
    <location>
        <begin position="885"/>
        <end position="894"/>
    </location>
</feature>
<evidence type="ECO:0000256" key="7">
    <source>
        <dbReference type="PROSITE-ProRule" id="PRU00176"/>
    </source>
</evidence>
<feature type="compositionally biased region" description="Basic and acidic residues" evidence="8">
    <location>
        <begin position="1172"/>
        <end position="1192"/>
    </location>
</feature>
<feature type="compositionally biased region" description="Low complexity" evidence="8">
    <location>
        <begin position="920"/>
        <end position="939"/>
    </location>
</feature>
<feature type="region of interest" description="Disordered" evidence="8">
    <location>
        <begin position="2074"/>
        <end position="2140"/>
    </location>
</feature>
<feature type="compositionally biased region" description="Basic residues" evidence="8">
    <location>
        <begin position="774"/>
        <end position="786"/>
    </location>
</feature>
<organism evidence="11 12">
    <name type="scientific">Mesocestoides corti</name>
    <name type="common">Flatworm</name>
    <dbReference type="NCBI Taxonomy" id="53468"/>
    <lineage>
        <taxon>Eukaryota</taxon>
        <taxon>Metazoa</taxon>
        <taxon>Spiralia</taxon>
        <taxon>Lophotrochozoa</taxon>
        <taxon>Platyhelminthes</taxon>
        <taxon>Cestoda</taxon>
        <taxon>Eucestoda</taxon>
        <taxon>Cyclophyllidea</taxon>
        <taxon>Mesocestoididae</taxon>
        <taxon>Mesocestoides</taxon>
    </lineage>
</organism>
<evidence type="ECO:0000256" key="2">
    <source>
        <dbReference type="ARBA" id="ARBA00022884"/>
    </source>
</evidence>
<feature type="region of interest" description="Disordered" evidence="8">
    <location>
        <begin position="1386"/>
        <end position="1492"/>
    </location>
</feature>
<evidence type="ECO:0008006" key="13">
    <source>
        <dbReference type="Google" id="ProtNLM"/>
    </source>
</evidence>
<feature type="domain" description="SPOC" evidence="10">
    <location>
        <begin position="2138"/>
        <end position="2313"/>
    </location>
</feature>
<evidence type="ECO:0000256" key="1">
    <source>
        <dbReference type="ARBA" id="ARBA00004123"/>
    </source>
</evidence>
<feature type="compositionally biased region" description="Polar residues" evidence="8">
    <location>
        <begin position="952"/>
        <end position="972"/>
    </location>
</feature>
<feature type="region of interest" description="Disordered" evidence="8">
    <location>
        <begin position="1344"/>
        <end position="1372"/>
    </location>
</feature>
<gene>
    <name evidence="11" type="ORF">MCOS_LOCUS7211</name>
</gene>
<dbReference type="InterPro" id="IPR012677">
    <property type="entry name" value="Nucleotide-bd_a/b_plait_sf"/>
</dbReference>
<keyword evidence="3" id="KW-0805">Transcription regulation</keyword>
<feature type="compositionally biased region" description="Polar residues" evidence="8">
    <location>
        <begin position="1929"/>
        <end position="1943"/>
    </location>
</feature>
<protein>
    <recommendedName>
        <fullName evidence="13">RRM domain-containing protein</fullName>
    </recommendedName>
</protein>
<evidence type="ECO:0000259" key="9">
    <source>
        <dbReference type="PROSITE" id="PS50102"/>
    </source>
</evidence>
<feature type="compositionally biased region" description="Polar residues" evidence="8">
    <location>
        <begin position="1577"/>
        <end position="1623"/>
    </location>
</feature>
<keyword evidence="5" id="KW-0804">Transcription</keyword>
<dbReference type="InterPro" id="IPR000504">
    <property type="entry name" value="RRM_dom"/>
</dbReference>
<feature type="compositionally biased region" description="Basic residues" evidence="8">
    <location>
        <begin position="14"/>
        <end position="25"/>
    </location>
</feature>
<proteinExistence type="predicted"/>
<dbReference type="InterPro" id="IPR016194">
    <property type="entry name" value="SPOC-like_C_dom_sf"/>
</dbReference>
<dbReference type="STRING" id="53468.A0A0R3UIG0"/>
<evidence type="ECO:0000313" key="11">
    <source>
        <dbReference type="EMBL" id="VDD81208.1"/>
    </source>
</evidence>
<feature type="region of interest" description="Disordered" evidence="8">
    <location>
        <begin position="666"/>
        <end position="698"/>
    </location>
</feature>
<feature type="region of interest" description="Disordered" evidence="8">
    <location>
        <begin position="2439"/>
        <end position="2458"/>
    </location>
</feature>
<feature type="compositionally biased region" description="Basic and acidic residues" evidence="8">
    <location>
        <begin position="1214"/>
        <end position="1234"/>
    </location>
</feature>
<dbReference type="SUPFAM" id="SSF100939">
    <property type="entry name" value="SPOC domain-like"/>
    <property type="match status" value="2"/>
</dbReference>
<feature type="compositionally biased region" description="Low complexity" evidence="8">
    <location>
        <begin position="1285"/>
        <end position="1297"/>
    </location>
</feature>
<feature type="domain" description="RRM" evidence="9">
    <location>
        <begin position="276"/>
        <end position="354"/>
    </location>
</feature>
<comment type="subcellular location">
    <subcellularLocation>
        <location evidence="1">Nucleus</location>
    </subcellularLocation>
</comment>